<dbReference type="RefSeq" id="WP_013384415.1">
    <property type="nucleotide sequence ID" value="NC_017384.1"/>
</dbReference>
<dbReference type="PATRIC" id="fig|759362.5.peg.1146"/>
<dbReference type="eggNOG" id="COG0494">
    <property type="taxonomic scope" value="Bacteria"/>
</dbReference>
<evidence type="ECO:0000256" key="2">
    <source>
        <dbReference type="ARBA" id="ARBA00007482"/>
    </source>
</evidence>
<evidence type="ECO:0000256" key="5">
    <source>
        <dbReference type="ARBA" id="ARBA00022723"/>
    </source>
</evidence>
<evidence type="ECO:0000313" key="16">
    <source>
        <dbReference type="EMBL" id="AEM40950.1"/>
    </source>
</evidence>
<feature type="binding site" evidence="13">
    <location>
        <position position="215"/>
    </location>
    <ligand>
        <name>Mg(2+)</name>
        <dbReference type="ChEBI" id="CHEBI:18420"/>
        <label>1</label>
    </ligand>
</feature>
<evidence type="ECO:0000256" key="8">
    <source>
        <dbReference type="ARBA" id="ARBA00025164"/>
    </source>
</evidence>
<dbReference type="GO" id="GO:0019693">
    <property type="term" value="P:ribose phosphate metabolic process"/>
    <property type="evidence" value="ECO:0007669"/>
    <property type="project" value="TreeGrafter"/>
</dbReference>
<dbReference type="InterPro" id="IPR015797">
    <property type="entry name" value="NUDIX_hydrolase-like_dom_sf"/>
</dbReference>
<feature type="binding site" evidence="13">
    <location>
        <position position="264"/>
    </location>
    <ligand>
        <name>Mg(2+)</name>
        <dbReference type="ChEBI" id="CHEBI:18420"/>
        <label>1</label>
    </ligand>
</feature>
<evidence type="ECO:0000256" key="3">
    <source>
        <dbReference type="ARBA" id="ARBA00012453"/>
    </source>
</evidence>
<dbReference type="EMBL" id="CP002018">
    <property type="protein sequence ID" value="AEM40950.1"/>
    <property type="molecule type" value="Genomic_DNA"/>
</dbReference>
<evidence type="ECO:0000256" key="10">
    <source>
        <dbReference type="ARBA" id="ARBA00030308"/>
    </source>
</evidence>
<sequence>MQRFELTGLWADPQLAGAFGQVEDGVLSADADGSARLVAFVTLIGGRVEGGVVTGTPPVRVDALLLALAELGPLPWPDTLRRTMPRVLARATSFLDAAQQTRPLTITRAPADDYQWEDVGPLLGVYHRLAQVGMDYTRFDGTRSDRQLRDVLVVGDAALMLPYDAQRDRVLLVEQIRPGLIRRGDPQPWILEPVAGLVDAGESAEATALRELHEEAGLDNVTLLPTGGYYPSPGGSSEYFHGFIALTDLPDSHPAFGGLLEEAEDLRLHIIPFDQAMAAMDSGEINAGPLQLLLLQLARKRDALRRDLISTAAQP</sequence>
<dbReference type="Gene3D" id="3.90.79.10">
    <property type="entry name" value="Nucleoside Triphosphate Pyrophosphohydrolase"/>
    <property type="match status" value="1"/>
</dbReference>
<comment type="catalytic activity">
    <reaction evidence="12">
        <text>ADP-D-ribose + H2O = D-ribose 5-phosphate + AMP + 2 H(+)</text>
        <dbReference type="Rhea" id="RHEA:10412"/>
        <dbReference type="ChEBI" id="CHEBI:15377"/>
        <dbReference type="ChEBI" id="CHEBI:15378"/>
        <dbReference type="ChEBI" id="CHEBI:57967"/>
        <dbReference type="ChEBI" id="CHEBI:78346"/>
        <dbReference type="ChEBI" id="CHEBI:456215"/>
        <dbReference type="EC" id="3.6.1.13"/>
    </reaction>
</comment>
<feature type="binding site" evidence="13">
    <location>
        <position position="211"/>
    </location>
    <ligand>
        <name>Mg(2+)</name>
        <dbReference type="ChEBI" id="CHEBI:18420"/>
        <label>1</label>
    </ligand>
</feature>
<dbReference type="GO" id="GO:0046872">
    <property type="term" value="F:metal ion binding"/>
    <property type="evidence" value="ECO:0007669"/>
    <property type="project" value="UniProtKB-KW"/>
</dbReference>
<evidence type="ECO:0000256" key="1">
    <source>
        <dbReference type="ARBA" id="ARBA00001946"/>
    </source>
</evidence>
<dbReference type="EC" id="3.6.1.13" evidence="3"/>
<evidence type="ECO:0000256" key="14">
    <source>
        <dbReference type="PIRSR" id="PIRSR604385-3"/>
    </source>
</evidence>
<organism evidence="16 17">
    <name type="scientific">Ketogulonicigenium vulgare (strain WSH-001)</name>
    <dbReference type="NCBI Taxonomy" id="759362"/>
    <lineage>
        <taxon>Bacteria</taxon>
        <taxon>Pseudomonadati</taxon>
        <taxon>Pseudomonadota</taxon>
        <taxon>Alphaproteobacteria</taxon>
        <taxon>Rhodobacterales</taxon>
        <taxon>Roseobacteraceae</taxon>
        <taxon>Ketogulonicigenium</taxon>
    </lineage>
</organism>
<keyword evidence="17" id="KW-1185">Reference proteome</keyword>
<comment type="cofactor">
    <cofactor evidence="1 13">
        <name>Mg(2+)</name>
        <dbReference type="ChEBI" id="CHEBI:18420"/>
    </cofactor>
</comment>
<dbReference type="AlphaFoldDB" id="F9Y6T3"/>
<gene>
    <name evidence="16" type="primary">trgB</name>
    <name evidence="16" type="ordered locus">KVU_1111</name>
</gene>
<evidence type="ECO:0000256" key="13">
    <source>
        <dbReference type="PIRSR" id="PIRSR604385-2"/>
    </source>
</evidence>
<dbReference type="NCBIfam" id="TIGR00052">
    <property type="entry name" value="nudix-type nucleoside diphosphatase, YffH/AdpP family"/>
    <property type="match status" value="1"/>
</dbReference>
<dbReference type="GO" id="GO:0019144">
    <property type="term" value="F:ADP-sugar diphosphatase activity"/>
    <property type="evidence" value="ECO:0007669"/>
    <property type="project" value="TreeGrafter"/>
</dbReference>
<dbReference type="InterPro" id="IPR004385">
    <property type="entry name" value="NDP_pyrophosphatase"/>
</dbReference>
<dbReference type="PROSITE" id="PS00893">
    <property type="entry name" value="NUDIX_BOX"/>
    <property type="match status" value="1"/>
</dbReference>
<dbReference type="PROSITE" id="PS51462">
    <property type="entry name" value="NUDIX"/>
    <property type="match status" value="1"/>
</dbReference>
<evidence type="ECO:0000313" key="17">
    <source>
        <dbReference type="Proteomes" id="UP000000692"/>
    </source>
</evidence>
<dbReference type="GO" id="GO:0047631">
    <property type="term" value="F:ADP-ribose diphosphatase activity"/>
    <property type="evidence" value="ECO:0007669"/>
    <property type="project" value="UniProtKB-EC"/>
</dbReference>
<keyword evidence="6 16" id="KW-0378">Hydrolase</keyword>
<dbReference type="InterPro" id="IPR000086">
    <property type="entry name" value="NUDIX_hydrolase_dom"/>
</dbReference>
<evidence type="ECO:0000256" key="11">
    <source>
        <dbReference type="ARBA" id="ARBA00033056"/>
    </source>
</evidence>
<dbReference type="PANTHER" id="PTHR11839">
    <property type="entry name" value="UDP/ADP-SUGAR PYROPHOSPHATASE"/>
    <property type="match status" value="1"/>
</dbReference>
<keyword evidence="5 13" id="KW-0479">Metal-binding</keyword>
<dbReference type="Proteomes" id="UP000000692">
    <property type="component" value="Chromosome"/>
</dbReference>
<accession>F9Y6T3</accession>
<protein>
    <recommendedName>
        <fullName evidence="4">ADP-ribose pyrophosphatase</fullName>
        <ecNumber evidence="3">3.6.1.13</ecNumber>
    </recommendedName>
    <alternativeName>
        <fullName evidence="9">ADP-ribose diphosphatase</fullName>
    </alternativeName>
    <alternativeName>
        <fullName evidence="11">ADP-ribose phosphohydrolase</fullName>
    </alternativeName>
    <alternativeName>
        <fullName evidence="10">Adenosine diphosphoribose pyrophosphatase</fullName>
    </alternativeName>
</protein>
<name>F9Y6T3_KETVW</name>
<dbReference type="Pfam" id="PF00293">
    <property type="entry name" value="NUDIX"/>
    <property type="match status" value="1"/>
</dbReference>
<dbReference type="InterPro" id="IPR020084">
    <property type="entry name" value="NUDIX_hydrolase_CS"/>
</dbReference>
<dbReference type="OrthoDB" id="5292471at2"/>
<proteinExistence type="inferred from homology"/>
<dbReference type="PANTHER" id="PTHR11839:SF5">
    <property type="entry name" value="ADP-RIBOSE PYROPHOSPHATASE"/>
    <property type="match status" value="1"/>
</dbReference>
<comment type="function">
    <text evidence="8">Acts on ADP-mannose and ADP-glucose as well as ADP-ribose. Prevents glycogen biosynthesis. The reaction catalyzed by this enzyme is a limiting step of the gluconeogenic process.</text>
</comment>
<evidence type="ECO:0000256" key="12">
    <source>
        <dbReference type="ARBA" id="ARBA00049546"/>
    </source>
</evidence>
<dbReference type="KEGG" id="kvl:KVU_1111"/>
<dbReference type="SUPFAM" id="SSF55811">
    <property type="entry name" value="Nudix"/>
    <property type="match status" value="1"/>
</dbReference>
<dbReference type="GO" id="GO:0006753">
    <property type="term" value="P:nucleoside phosphate metabolic process"/>
    <property type="evidence" value="ECO:0007669"/>
    <property type="project" value="TreeGrafter"/>
</dbReference>
<dbReference type="HOGENOM" id="CLU_040290_0_0_5"/>
<evidence type="ECO:0000256" key="4">
    <source>
        <dbReference type="ARBA" id="ARBA00013297"/>
    </source>
</evidence>
<evidence type="ECO:0000259" key="15">
    <source>
        <dbReference type="PROSITE" id="PS51462"/>
    </source>
</evidence>
<feature type="short sequence motif" description="Nudix box" evidence="14">
    <location>
        <begin position="196"/>
        <end position="218"/>
    </location>
</feature>
<comment type="similarity">
    <text evidence="2">Belongs to the Nudix hydrolase family. NudF subfamily.</text>
</comment>
<evidence type="ECO:0000256" key="6">
    <source>
        <dbReference type="ARBA" id="ARBA00022801"/>
    </source>
</evidence>
<evidence type="ECO:0000256" key="7">
    <source>
        <dbReference type="ARBA" id="ARBA00022842"/>
    </source>
</evidence>
<evidence type="ECO:0000256" key="9">
    <source>
        <dbReference type="ARBA" id="ARBA00030162"/>
    </source>
</evidence>
<reference evidence="16 17" key="1">
    <citation type="journal article" date="2011" name="J. Bacteriol.">
        <title>Complete genome sequence of the industrial strain Ketogulonicigenium vulgare WSH-001.</title>
        <authorList>
            <person name="Liu L."/>
            <person name="Li Y."/>
            <person name="Zhang J."/>
            <person name="Zhou Z."/>
            <person name="Liu J."/>
            <person name="Li X."/>
            <person name="Zhou J."/>
            <person name="Du G."/>
            <person name="Wang L."/>
            <person name="Chen J."/>
        </authorList>
    </citation>
    <scope>NUCLEOTIDE SEQUENCE [LARGE SCALE GENOMIC DNA]</scope>
    <source>
        <strain evidence="16 17">WSH-001</strain>
    </source>
</reference>
<feature type="binding site" evidence="13">
    <location>
        <position position="195"/>
    </location>
    <ligand>
        <name>Mg(2+)</name>
        <dbReference type="ChEBI" id="CHEBI:18420"/>
        <label>1</label>
    </ligand>
</feature>
<feature type="domain" description="Nudix hydrolase" evidence="15">
    <location>
        <begin position="153"/>
        <end position="293"/>
    </location>
</feature>
<dbReference type="GO" id="GO:0005829">
    <property type="term" value="C:cytosol"/>
    <property type="evidence" value="ECO:0007669"/>
    <property type="project" value="TreeGrafter"/>
</dbReference>
<keyword evidence="7 13" id="KW-0460">Magnesium</keyword>